<dbReference type="GO" id="GO:0000781">
    <property type="term" value="C:chromosome, telomeric region"/>
    <property type="evidence" value="ECO:0007669"/>
    <property type="project" value="TreeGrafter"/>
</dbReference>
<dbReference type="OMA" id="RNEGHIY"/>
<dbReference type="InterPro" id="IPR014892">
    <property type="entry name" value="RPA_C"/>
</dbReference>
<evidence type="ECO:0000313" key="9">
    <source>
        <dbReference type="Proteomes" id="UP000001568"/>
    </source>
</evidence>
<dbReference type="PANTHER" id="PTHR13989:SF16">
    <property type="entry name" value="REPLICATION PROTEIN A2"/>
    <property type="match status" value="1"/>
</dbReference>
<dbReference type="GO" id="GO:0035861">
    <property type="term" value="C:site of double-strand break"/>
    <property type="evidence" value="ECO:0007669"/>
    <property type="project" value="TreeGrafter"/>
</dbReference>
<accession>A4S6E3</accession>
<dbReference type="SUPFAM" id="SSF46785">
    <property type="entry name" value="Winged helix' DNA-binding domain"/>
    <property type="match status" value="1"/>
</dbReference>
<evidence type="ECO:0000256" key="2">
    <source>
        <dbReference type="ARBA" id="ARBA00007815"/>
    </source>
</evidence>
<dbReference type="eggNOG" id="KOG3108">
    <property type="taxonomic scope" value="Eukaryota"/>
</dbReference>
<sequence length="249" mass="26751">MTRRRPQDGSSEGKTYANVSAPPTMKPLTVKMLKRAIDARQTPDETLVVNGVPVHNLTVVGKIVGVESKSSYVLYKVDDSTGVCDVKVWSDQDGDQTAEPIEVGAYVRVYGSVKTLANEHMIAAHTQQAVRKITDHNEVTFHMLEVVYASGHAEKTKVSGGAAPANAYTVPQQAPNVAANGDLGSEEIDVSIMGVLKQFAEGEQGMTVDEIASKQNGKFTRDAIKAALEEMSNGGEVFTTIDEDHYAAV</sequence>
<evidence type="ECO:0000256" key="4">
    <source>
        <dbReference type="ARBA" id="ARBA00023242"/>
    </source>
</evidence>
<dbReference type="Gene3D" id="2.40.50.140">
    <property type="entry name" value="Nucleic acid-binding proteins"/>
    <property type="match status" value="1"/>
</dbReference>
<feature type="domain" description="OB" evidence="6">
    <location>
        <begin position="58"/>
        <end position="115"/>
    </location>
</feature>
<keyword evidence="4" id="KW-0539">Nucleus</keyword>
<gene>
    <name evidence="8" type="ORF">OSTLU_17803</name>
</gene>
<keyword evidence="3" id="KW-0238">DNA-binding</keyword>
<dbReference type="GO" id="GO:0003697">
    <property type="term" value="F:single-stranded DNA binding"/>
    <property type="evidence" value="ECO:0007669"/>
    <property type="project" value="TreeGrafter"/>
</dbReference>
<dbReference type="KEGG" id="olu:OSTLU_17803"/>
<dbReference type="GeneID" id="5005037"/>
<keyword evidence="9" id="KW-1185">Reference proteome</keyword>
<dbReference type="Proteomes" id="UP000001568">
    <property type="component" value="Chromosome 13"/>
</dbReference>
<evidence type="ECO:0000256" key="5">
    <source>
        <dbReference type="SAM" id="MobiDB-lite"/>
    </source>
</evidence>
<evidence type="ECO:0008006" key="10">
    <source>
        <dbReference type="Google" id="ProtNLM"/>
    </source>
</evidence>
<dbReference type="Pfam" id="PF08784">
    <property type="entry name" value="RPA_C"/>
    <property type="match status" value="1"/>
</dbReference>
<dbReference type="HOGENOM" id="CLU_051033_0_1_1"/>
<dbReference type="PANTHER" id="PTHR13989">
    <property type="entry name" value="REPLICATION PROTEIN A-RELATED"/>
    <property type="match status" value="1"/>
</dbReference>
<evidence type="ECO:0000256" key="1">
    <source>
        <dbReference type="ARBA" id="ARBA00004123"/>
    </source>
</evidence>
<evidence type="ECO:0000259" key="6">
    <source>
        <dbReference type="Pfam" id="PF01336"/>
    </source>
</evidence>
<feature type="domain" description="Replication protein A C-terminal" evidence="7">
    <location>
        <begin position="156"/>
        <end position="244"/>
    </location>
</feature>
<dbReference type="InterPro" id="IPR040260">
    <property type="entry name" value="RFA2-like"/>
</dbReference>
<reference evidence="8 9" key="1">
    <citation type="journal article" date="2007" name="Proc. Natl. Acad. Sci. U.S.A.">
        <title>The tiny eukaryote Ostreococcus provides genomic insights into the paradox of plankton speciation.</title>
        <authorList>
            <person name="Palenik B."/>
            <person name="Grimwood J."/>
            <person name="Aerts A."/>
            <person name="Rouze P."/>
            <person name="Salamov A."/>
            <person name="Putnam N."/>
            <person name="Dupont C."/>
            <person name="Jorgensen R."/>
            <person name="Derelle E."/>
            <person name="Rombauts S."/>
            <person name="Zhou K."/>
            <person name="Otillar R."/>
            <person name="Merchant S.S."/>
            <person name="Podell S."/>
            <person name="Gaasterland T."/>
            <person name="Napoli C."/>
            <person name="Gendler K."/>
            <person name="Manuell A."/>
            <person name="Tai V."/>
            <person name="Vallon O."/>
            <person name="Piganeau G."/>
            <person name="Jancek S."/>
            <person name="Heijde M."/>
            <person name="Jabbari K."/>
            <person name="Bowler C."/>
            <person name="Lohr M."/>
            <person name="Robbens S."/>
            <person name="Werner G."/>
            <person name="Dubchak I."/>
            <person name="Pazour G.J."/>
            <person name="Ren Q."/>
            <person name="Paulsen I."/>
            <person name="Delwiche C."/>
            <person name="Schmutz J."/>
            <person name="Rokhsar D."/>
            <person name="Van de Peer Y."/>
            <person name="Moreau H."/>
            <person name="Grigoriev I.V."/>
        </authorList>
    </citation>
    <scope>NUCLEOTIDE SEQUENCE [LARGE SCALE GENOMIC DNA]</scope>
    <source>
        <strain evidence="8 9">CCE9901</strain>
    </source>
</reference>
<dbReference type="EMBL" id="CP000593">
    <property type="protein sequence ID" value="ABO99221.1"/>
    <property type="molecule type" value="Genomic_DNA"/>
</dbReference>
<protein>
    <recommendedName>
        <fullName evidence="10">Replication protein A C-terminal domain-containing protein</fullName>
    </recommendedName>
</protein>
<dbReference type="InterPro" id="IPR004365">
    <property type="entry name" value="NA-bd_OB_tRNA"/>
</dbReference>
<evidence type="ECO:0000256" key="3">
    <source>
        <dbReference type="ARBA" id="ARBA00023125"/>
    </source>
</evidence>
<comment type="subcellular location">
    <subcellularLocation>
        <location evidence="1">Nucleus</location>
    </subcellularLocation>
</comment>
<dbReference type="RefSeq" id="XP_001420928.1">
    <property type="nucleotide sequence ID" value="XM_001420891.1"/>
</dbReference>
<dbReference type="GO" id="GO:0006289">
    <property type="term" value="P:nucleotide-excision repair"/>
    <property type="evidence" value="ECO:0007669"/>
    <property type="project" value="TreeGrafter"/>
</dbReference>
<dbReference type="GO" id="GO:0000724">
    <property type="term" value="P:double-strand break repair via homologous recombination"/>
    <property type="evidence" value="ECO:0007669"/>
    <property type="project" value="TreeGrafter"/>
</dbReference>
<comment type="similarity">
    <text evidence="2">Belongs to the replication factor A protein 2 family.</text>
</comment>
<dbReference type="GO" id="GO:0005662">
    <property type="term" value="C:DNA replication factor A complex"/>
    <property type="evidence" value="ECO:0007669"/>
    <property type="project" value="TreeGrafter"/>
</dbReference>
<evidence type="ECO:0000259" key="7">
    <source>
        <dbReference type="Pfam" id="PF08784"/>
    </source>
</evidence>
<organism evidence="8 9">
    <name type="scientific">Ostreococcus lucimarinus (strain CCE9901)</name>
    <dbReference type="NCBI Taxonomy" id="436017"/>
    <lineage>
        <taxon>Eukaryota</taxon>
        <taxon>Viridiplantae</taxon>
        <taxon>Chlorophyta</taxon>
        <taxon>Mamiellophyceae</taxon>
        <taxon>Mamiellales</taxon>
        <taxon>Bathycoccaceae</taxon>
        <taxon>Ostreococcus</taxon>
    </lineage>
</organism>
<dbReference type="InterPro" id="IPR036390">
    <property type="entry name" value="WH_DNA-bd_sf"/>
</dbReference>
<proteinExistence type="inferred from homology"/>
<dbReference type="Gramene" id="ABO99221">
    <property type="protein sequence ID" value="ABO99221"/>
    <property type="gene ID" value="OSTLU_17803"/>
</dbReference>
<dbReference type="AlphaFoldDB" id="A4S6E3"/>
<feature type="region of interest" description="Disordered" evidence="5">
    <location>
        <begin position="1"/>
        <end position="23"/>
    </location>
</feature>
<dbReference type="Pfam" id="PF01336">
    <property type="entry name" value="tRNA_anti-codon"/>
    <property type="match status" value="1"/>
</dbReference>
<evidence type="ECO:0000313" key="8">
    <source>
        <dbReference type="EMBL" id="ABO99221.1"/>
    </source>
</evidence>
<dbReference type="GO" id="GO:0006260">
    <property type="term" value="P:DNA replication"/>
    <property type="evidence" value="ECO:0007669"/>
    <property type="project" value="TreeGrafter"/>
</dbReference>
<dbReference type="STRING" id="436017.A4S6E3"/>
<dbReference type="Gene3D" id="1.10.10.10">
    <property type="entry name" value="Winged helix-like DNA-binding domain superfamily/Winged helix DNA-binding domain"/>
    <property type="match status" value="1"/>
</dbReference>
<dbReference type="SUPFAM" id="SSF50249">
    <property type="entry name" value="Nucleic acid-binding proteins"/>
    <property type="match status" value="1"/>
</dbReference>
<dbReference type="CDD" id="cd04478">
    <property type="entry name" value="RPA2_DBD_D"/>
    <property type="match status" value="1"/>
</dbReference>
<dbReference type="InterPro" id="IPR012340">
    <property type="entry name" value="NA-bd_OB-fold"/>
</dbReference>
<dbReference type="InterPro" id="IPR036388">
    <property type="entry name" value="WH-like_DNA-bd_sf"/>
</dbReference>
<dbReference type="OrthoDB" id="25571at2759"/>
<name>A4S6E3_OSTLU</name>